<keyword evidence="7" id="KW-1015">Disulfide bond</keyword>
<evidence type="ECO:0000256" key="5">
    <source>
        <dbReference type="ARBA" id="ARBA00022840"/>
    </source>
</evidence>
<dbReference type="FunFam" id="2.30.30.280:FF:000001">
    <property type="entry name" value="tRNA-specific 2-thiouridylase MnmA"/>
    <property type="match status" value="1"/>
</dbReference>
<dbReference type="Pfam" id="PF20259">
    <property type="entry name" value="tRNA_Me_trans_M"/>
    <property type="match status" value="1"/>
</dbReference>
<accession>A0A932CMY5</accession>
<evidence type="ECO:0000256" key="4">
    <source>
        <dbReference type="ARBA" id="ARBA00022741"/>
    </source>
</evidence>
<evidence type="ECO:0000256" key="2">
    <source>
        <dbReference type="ARBA" id="ARBA00022679"/>
    </source>
</evidence>
<keyword evidence="2 9" id="KW-0808">Transferase</keyword>
<feature type="binding site" evidence="9">
    <location>
        <position position="118"/>
    </location>
    <ligand>
        <name>ATP</name>
        <dbReference type="ChEBI" id="CHEBI:30616"/>
    </ligand>
</feature>
<dbReference type="FunFam" id="3.40.50.620:FF:000115">
    <property type="entry name" value="tRNA-specific 2-thiouridylase MnmA"/>
    <property type="match status" value="1"/>
</dbReference>
<gene>
    <name evidence="9 12" type="primary">mnmA</name>
    <name evidence="12" type="ORF">HYY20_05730</name>
</gene>
<dbReference type="HAMAP" id="MF_00144">
    <property type="entry name" value="tRNA_thiouridyl_MnmA"/>
    <property type="match status" value="1"/>
</dbReference>
<dbReference type="GO" id="GO:0005737">
    <property type="term" value="C:cytoplasm"/>
    <property type="evidence" value="ECO:0007669"/>
    <property type="project" value="UniProtKB-SubCell"/>
</dbReference>
<comment type="catalytic activity">
    <reaction evidence="8 9">
        <text>S-sulfanyl-L-cysteinyl-[protein] + uridine(34) in tRNA + AH2 + ATP = 2-thiouridine(34) in tRNA + L-cysteinyl-[protein] + A + AMP + diphosphate + H(+)</text>
        <dbReference type="Rhea" id="RHEA:47032"/>
        <dbReference type="Rhea" id="RHEA-COMP:10131"/>
        <dbReference type="Rhea" id="RHEA-COMP:11726"/>
        <dbReference type="Rhea" id="RHEA-COMP:11727"/>
        <dbReference type="Rhea" id="RHEA-COMP:11728"/>
        <dbReference type="ChEBI" id="CHEBI:13193"/>
        <dbReference type="ChEBI" id="CHEBI:15378"/>
        <dbReference type="ChEBI" id="CHEBI:17499"/>
        <dbReference type="ChEBI" id="CHEBI:29950"/>
        <dbReference type="ChEBI" id="CHEBI:30616"/>
        <dbReference type="ChEBI" id="CHEBI:33019"/>
        <dbReference type="ChEBI" id="CHEBI:61963"/>
        <dbReference type="ChEBI" id="CHEBI:65315"/>
        <dbReference type="ChEBI" id="CHEBI:87170"/>
        <dbReference type="ChEBI" id="CHEBI:456215"/>
        <dbReference type="EC" id="2.8.1.13"/>
    </reaction>
</comment>
<dbReference type="GO" id="GO:0002143">
    <property type="term" value="P:tRNA wobble position uridine thiolation"/>
    <property type="evidence" value="ECO:0007669"/>
    <property type="project" value="TreeGrafter"/>
</dbReference>
<comment type="caution">
    <text evidence="9">Lacks conserved residue(s) required for the propagation of feature annotation.</text>
</comment>
<keyword evidence="3 9" id="KW-0819">tRNA processing</keyword>
<evidence type="ECO:0000313" key="13">
    <source>
        <dbReference type="Proteomes" id="UP000769766"/>
    </source>
</evidence>
<dbReference type="InterPro" id="IPR023382">
    <property type="entry name" value="MnmA-like_central_sf"/>
</dbReference>
<evidence type="ECO:0000256" key="8">
    <source>
        <dbReference type="ARBA" id="ARBA00051542"/>
    </source>
</evidence>
<dbReference type="EMBL" id="JACPRF010000176">
    <property type="protein sequence ID" value="MBI2876363.1"/>
    <property type="molecule type" value="Genomic_DNA"/>
</dbReference>
<reference evidence="12" key="1">
    <citation type="submission" date="2020-07" db="EMBL/GenBank/DDBJ databases">
        <title>Huge and variable diversity of episymbiotic CPR bacteria and DPANN archaea in groundwater ecosystems.</title>
        <authorList>
            <person name="He C.Y."/>
            <person name="Keren R."/>
            <person name="Whittaker M."/>
            <person name="Farag I.F."/>
            <person name="Doudna J."/>
            <person name="Cate J.H.D."/>
            <person name="Banfield J.F."/>
        </authorList>
    </citation>
    <scope>NUCLEOTIDE SEQUENCE</scope>
    <source>
        <strain evidence="12">NC_groundwater_672_Ag_B-0.1um_62_36</strain>
    </source>
</reference>
<dbReference type="InterPro" id="IPR004506">
    <property type="entry name" value="MnmA-like"/>
</dbReference>
<sequence>MSGGVDSSVAAALLKGQGHEVIGVTMRLPSYSTGGERSRTCCSLEDIADARRVAQKLGLPFYVKDCEREFEAGVIDYFTAEYLAGRTPNPCIPCNQRLKFHVLWSWARELGASRLATGHYARLAQLSPGGRTMIRRGADPAKDQSYFLFNLTQEQLQGALFPLGDYTKEAVRGMAQELSLPVAHKAESQEICFIPDRSYAAFLQGRVPPEAIRPGPILNRQGQVLGQHRGLPFYTIGQRKGLGLSSPEPLYVIDLLPEQNALIVGGREELARDVFGVEQVTWSAFSEPPPTLKASVQIRYRHPGAEATIMPLAGDRAWVTFEQPQRAITPGQAAVFYQGDLLLGGGWITKAVCSGTPTLPR</sequence>
<keyword evidence="9" id="KW-0963">Cytoplasm</keyword>
<dbReference type="Pfam" id="PF03054">
    <property type="entry name" value="tRNA_Me_trans"/>
    <property type="match status" value="1"/>
</dbReference>
<protein>
    <recommendedName>
        <fullName evidence="9">tRNA-specific 2-thiouridylase MnmA</fullName>
        <ecNumber evidence="9">2.8.1.13</ecNumber>
    </recommendedName>
</protein>
<evidence type="ECO:0000259" key="11">
    <source>
        <dbReference type="Pfam" id="PF20259"/>
    </source>
</evidence>
<dbReference type="PANTHER" id="PTHR11933:SF5">
    <property type="entry name" value="MITOCHONDRIAL TRNA-SPECIFIC 2-THIOURIDYLASE 1"/>
    <property type="match status" value="1"/>
</dbReference>
<feature type="region of interest" description="Interaction with tRNA" evidence="9">
    <location>
        <begin position="299"/>
        <end position="300"/>
    </location>
</feature>
<dbReference type="InterPro" id="IPR046885">
    <property type="entry name" value="MnmA-like_C"/>
</dbReference>
<feature type="binding site" evidence="9">
    <location>
        <position position="26"/>
    </location>
    <ligand>
        <name>ATP</name>
        <dbReference type="ChEBI" id="CHEBI:30616"/>
    </ligand>
</feature>
<dbReference type="Gene3D" id="2.30.30.280">
    <property type="entry name" value="Adenine nucleotide alpha hydrolases-like domains"/>
    <property type="match status" value="1"/>
</dbReference>
<feature type="site" description="Interaction with tRNA" evidence="9">
    <location>
        <position position="119"/>
    </location>
</feature>
<organism evidence="12 13">
    <name type="scientific">Tectimicrobiota bacterium</name>
    <dbReference type="NCBI Taxonomy" id="2528274"/>
    <lineage>
        <taxon>Bacteria</taxon>
        <taxon>Pseudomonadati</taxon>
        <taxon>Nitrospinota/Tectimicrobiota group</taxon>
        <taxon>Candidatus Tectimicrobiota</taxon>
    </lineage>
</organism>
<evidence type="ECO:0000256" key="9">
    <source>
        <dbReference type="HAMAP-Rule" id="MF_00144"/>
    </source>
</evidence>
<comment type="function">
    <text evidence="9">Catalyzes the 2-thiolation of uridine at the wobble position (U34) of tRNA, leading to the formation of s(2)U34.</text>
</comment>
<evidence type="ECO:0000313" key="12">
    <source>
        <dbReference type="EMBL" id="MBI2876363.1"/>
    </source>
</evidence>
<dbReference type="InterPro" id="IPR046884">
    <property type="entry name" value="MnmA-like_central"/>
</dbReference>
<dbReference type="CDD" id="cd01998">
    <property type="entry name" value="MnmA_TRMU-like"/>
    <property type="match status" value="1"/>
</dbReference>
<dbReference type="Gene3D" id="2.40.30.10">
    <property type="entry name" value="Translation factors"/>
    <property type="match status" value="1"/>
</dbReference>
<keyword evidence="6 9" id="KW-0694">RNA-binding</keyword>
<dbReference type="SUPFAM" id="SSF52402">
    <property type="entry name" value="Adenine nucleotide alpha hydrolases-like"/>
    <property type="match status" value="1"/>
</dbReference>
<evidence type="ECO:0000256" key="6">
    <source>
        <dbReference type="ARBA" id="ARBA00022884"/>
    </source>
</evidence>
<evidence type="ECO:0000256" key="3">
    <source>
        <dbReference type="ARBA" id="ARBA00022694"/>
    </source>
</evidence>
<dbReference type="NCBIfam" id="NF001138">
    <property type="entry name" value="PRK00143.1"/>
    <property type="match status" value="1"/>
</dbReference>
<keyword evidence="5 9" id="KW-0067">ATP-binding</keyword>
<comment type="subcellular location">
    <subcellularLocation>
        <location evidence="9">Cytoplasm</location>
    </subcellularLocation>
</comment>
<evidence type="ECO:0000256" key="1">
    <source>
        <dbReference type="ARBA" id="ARBA00022555"/>
    </source>
</evidence>
<dbReference type="PANTHER" id="PTHR11933">
    <property type="entry name" value="TRNA 5-METHYLAMINOMETHYL-2-THIOURIDYLATE -METHYLTRANSFERASE"/>
    <property type="match status" value="1"/>
</dbReference>
<dbReference type="Pfam" id="PF20258">
    <property type="entry name" value="tRNA_Me_trans_C"/>
    <property type="match status" value="1"/>
</dbReference>
<evidence type="ECO:0000259" key="10">
    <source>
        <dbReference type="Pfam" id="PF20258"/>
    </source>
</evidence>
<keyword evidence="4 9" id="KW-0547">Nucleotide-binding</keyword>
<dbReference type="GO" id="GO:0005524">
    <property type="term" value="F:ATP binding"/>
    <property type="evidence" value="ECO:0007669"/>
    <property type="project" value="UniProtKB-KW"/>
</dbReference>
<feature type="domain" description="tRNA-specific 2-thiouridylase MnmA-like C-terminal" evidence="10">
    <location>
        <begin position="275"/>
        <end position="348"/>
    </location>
</feature>
<dbReference type="Proteomes" id="UP000769766">
    <property type="component" value="Unassembled WGS sequence"/>
</dbReference>
<feature type="active site" description="Cysteine persulfide intermediate" evidence="9">
    <location>
        <position position="192"/>
    </location>
</feature>
<dbReference type="EC" id="2.8.1.13" evidence="9"/>
<dbReference type="AlphaFoldDB" id="A0A932CMY5"/>
<feature type="active site" description="Nucleophile" evidence="9">
    <location>
        <position position="94"/>
    </location>
</feature>
<feature type="region of interest" description="Interaction with tRNA" evidence="9">
    <location>
        <begin position="142"/>
        <end position="144"/>
    </location>
</feature>
<feature type="site" description="Interaction with tRNA" evidence="9">
    <location>
        <position position="332"/>
    </location>
</feature>
<evidence type="ECO:0000256" key="7">
    <source>
        <dbReference type="ARBA" id="ARBA00023157"/>
    </source>
</evidence>
<name>A0A932CMY5_UNCTE</name>
<dbReference type="InterPro" id="IPR014729">
    <property type="entry name" value="Rossmann-like_a/b/a_fold"/>
</dbReference>
<dbReference type="NCBIfam" id="TIGR00420">
    <property type="entry name" value="trmU"/>
    <property type="match status" value="1"/>
</dbReference>
<comment type="similarity">
    <text evidence="9">Belongs to the MnmA/TRMU family.</text>
</comment>
<dbReference type="GO" id="GO:0103016">
    <property type="term" value="F:tRNA-uridine 2-sulfurtransferase activity"/>
    <property type="evidence" value="ECO:0007669"/>
    <property type="project" value="UniProtKB-EC"/>
</dbReference>
<dbReference type="GO" id="GO:0000049">
    <property type="term" value="F:tRNA binding"/>
    <property type="evidence" value="ECO:0007669"/>
    <property type="project" value="UniProtKB-KW"/>
</dbReference>
<feature type="domain" description="tRNA-specific 2-thiouridylase MnmA-like central" evidence="11">
    <location>
        <begin position="202"/>
        <end position="265"/>
    </location>
</feature>
<comment type="caution">
    <text evidence="12">The sequence shown here is derived from an EMBL/GenBank/DDBJ whole genome shotgun (WGS) entry which is preliminary data.</text>
</comment>
<dbReference type="Gene3D" id="3.40.50.620">
    <property type="entry name" value="HUPs"/>
    <property type="match status" value="1"/>
</dbReference>
<proteinExistence type="inferred from homology"/>
<keyword evidence="1 9" id="KW-0820">tRNA-binding</keyword>